<evidence type="ECO:0000256" key="2">
    <source>
        <dbReference type="ARBA" id="ARBA00022723"/>
    </source>
</evidence>
<keyword evidence="5" id="KW-0805">Transcription regulation</keyword>
<organism evidence="11 12">
    <name type="scientific">Penicillium italicum</name>
    <name type="common">Blue mold</name>
    <dbReference type="NCBI Taxonomy" id="40296"/>
    <lineage>
        <taxon>Eukaryota</taxon>
        <taxon>Fungi</taxon>
        <taxon>Dikarya</taxon>
        <taxon>Ascomycota</taxon>
        <taxon>Pezizomycotina</taxon>
        <taxon>Eurotiomycetes</taxon>
        <taxon>Eurotiomycetidae</taxon>
        <taxon>Eurotiales</taxon>
        <taxon>Aspergillaceae</taxon>
        <taxon>Penicillium</taxon>
    </lineage>
</organism>
<dbReference type="PROSITE" id="PS50808">
    <property type="entry name" value="ZF_BED"/>
    <property type="match status" value="1"/>
</dbReference>
<evidence type="ECO:0000256" key="3">
    <source>
        <dbReference type="ARBA" id="ARBA00022771"/>
    </source>
</evidence>
<feature type="domain" description="BED-type" evidence="10">
    <location>
        <begin position="106"/>
        <end position="166"/>
    </location>
</feature>
<evidence type="ECO:0000256" key="6">
    <source>
        <dbReference type="ARBA" id="ARBA00023163"/>
    </source>
</evidence>
<comment type="caution">
    <text evidence="11">The sequence shown here is derived from an EMBL/GenBank/DDBJ whole genome shotgun (WGS) entry which is preliminary data.</text>
</comment>
<dbReference type="GO" id="GO:0008270">
    <property type="term" value="F:zinc ion binding"/>
    <property type="evidence" value="ECO:0007669"/>
    <property type="project" value="UniProtKB-KW"/>
</dbReference>
<evidence type="ECO:0000256" key="4">
    <source>
        <dbReference type="ARBA" id="ARBA00022833"/>
    </source>
</evidence>
<keyword evidence="6" id="KW-0804">Transcription</keyword>
<dbReference type="InterPro" id="IPR012337">
    <property type="entry name" value="RNaseH-like_sf"/>
</dbReference>
<dbReference type="HOGENOM" id="CLU_017134_1_0_1"/>
<comment type="subcellular location">
    <subcellularLocation>
        <location evidence="1">Nucleus</location>
    </subcellularLocation>
</comment>
<sequence length="623" mass="71564">MSQLSLFSDAYPSSLCEGDTIDGLSFPNDQFHNPDLSGSQQTSDSVSNPGFLTPIPPPSVPPSLERVGPGRSIEFVLYSDMSKDEFVAWWLETEFGRKKRLHWSGNRTAACWQHFDQVANAKTGKPGAKCRQCHKVLDHPANGRYGTTALHRHLAGPTCRKSTRQKTNIKGLLINAAQNAPATPTPFTQEAWEHKLLKLLSLSRLPFRFIEHAEFHDVIAYARLAPAQPQIPSAKTMRSRLRGYVQEQQQSILKQLPPGVKLSLALDCWTSPFGQAFMAVTGYFLDQHWEYREILLGFQPLSGSHTGANLSEVVLKLLQQHKITDRVLAVTTDNASNNKTMISSIQESLQSLELNNGSTIVRVPCIAHVIQLSLNDLLGKMKATPKNEHAEMNWSEDRVRSLRVRQQKREIIDTLNKVRNLAIYINASPQRRESFCNLQAEEPKLVPIQDVRTRWNSTFLMLRRAKRLQSTFDEFCSQYDQDHFALNQEEWRQIEYLLWITQPFFKFTTLLSKTKDVSIHLIFSIYNKLFAHLEKSKSALKRKKVTWKQLMLSSLEAAEKKLSHYYNQTDEIDNNLYAIGTILSPQHKLKFFEGKDWEDPVNDWRTIYRTSLEKYFESYKRSH</sequence>
<gene>
    <name evidence="11" type="ORF">PITC_017380</name>
</gene>
<dbReference type="SUPFAM" id="SSF53098">
    <property type="entry name" value="Ribonuclease H-like"/>
    <property type="match status" value="1"/>
</dbReference>
<dbReference type="OrthoDB" id="2677621at2759"/>
<protein>
    <submittedName>
        <fullName evidence="11">Zinc finger, BED-type predicted</fullName>
    </submittedName>
</protein>
<reference evidence="11 12" key="1">
    <citation type="journal article" date="2015" name="Mol. Plant Microbe Interact.">
        <title>Genome, transcriptome, and functional analyses of Penicillium expansum provide new insights into secondary metabolism and pathogenicity.</title>
        <authorList>
            <person name="Ballester A.R."/>
            <person name="Marcet-Houben M."/>
            <person name="Levin E."/>
            <person name="Sela N."/>
            <person name="Selma-Lazaro C."/>
            <person name="Carmona L."/>
            <person name="Wisniewski M."/>
            <person name="Droby S."/>
            <person name="Gonzalez-Candelas L."/>
            <person name="Gabaldon T."/>
        </authorList>
    </citation>
    <scope>NUCLEOTIDE SEQUENCE [LARGE SCALE GENOMIC DNA]</scope>
    <source>
        <strain evidence="11 12">PHI-1</strain>
    </source>
</reference>
<evidence type="ECO:0000256" key="1">
    <source>
        <dbReference type="ARBA" id="ARBA00004123"/>
    </source>
</evidence>
<evidence type="ECO:0000259" key="10">
    <source>
        <dbReference type="PROSITE" id="PS50808"/>
    </source>
</evidence>
<evidence type="ECO:0000256" key="8">
    <source>
        <dbReference type="PROSITE-ProRule" id="PRU00027"/>
    </source>
</evidence>
<dbReference type="STRING" id="40296.A0A0A2KMJ7"/>
<keyword evidence="4" id="KW-0862">Zinc</keyword>
<dbReference type="GO" id="GO:0003677">
    <property type="term" value="F:DNA binding"/>
    <property type="evidence" value="ECO:0007669"/>
    <property type="project" value="InterPro"/>
</dbReference>
<dbReference type="PhylomeDB" id="A0A0A2KMJ7"/>
<feature type="region of interest" description="Disordered" evidence="9">
    <location>
        <begin position="27"/>
        <end position="66"/>
    </location>
</feature>
<dbReference type="OMA" id="NLSIEMW"/>
<evidence type="ECO:0000313" key="12">
    <source>
        <dbReference type="Proteomes" id="UP000030104"/>
    </source>
</evidence>
<dbReference type="PANTHER" id="PTHR46481">
    <property type="entry name" value="ZINC FINGER BED DOMAIN-CONTAINING PROTEIN 4"/>
    <property type="match status" value="1"/>
</dbReference>
<dbReference type="Proteomes" id="UP000030104">
    <property type="component" value="Unassembled WGS sequence"/>
</dbReference>
<evidence type="ECO:0000256" key="5">
    <source>
        <dbReference type="ARBA" id="ARBA00023015"/>
    </source>
</evidence>
<dbReference type="AlphaFoldDB" id="A0A0A2KMJ7"/>
<keyword evidence="12" id="KW-1185">Reference proteome</keyword>
<dbReference type="SMART" id="SM00614">
    <property type="entry name" value="ZnF_BED"/>
    <property type="match status" value="1"/>
</dbReference>
<evidence type="ECO:0000256" key="7">
    <source>
        <dbReference type="ARBA" id="ARBA00023242"/>
    </source>
</evidence>
<keyword evidence="3 8" id="KW-0863">Zinc-finger</keyword>
<dbReference type="PANTHER" id="PTHR46481:SF10">
    <property type="entry name" value="ZINC FINGER BED DOMAIN-CONTAINING PROTEIN 39"/>
    <property type="match status" value="1"/>
</dbReference>
<dbReference type="GO" id="GO:0005634">
    <property type="term" value="C:nucleus"/>
    <property type="evidence" value="ECO:0007669"/>
    <property type="project" value="UniProtKB-SubCell"/>
</dbReference>
<name>A0A0A2KMJ7_PENIT</name>
<proteinExistence type="predicted"/>
<dbReference type="InterPro" id="IPR052035">
    <property type="entry name" value="ZnF_BED_domain_contain"/>
</dbReference>
<dbReference type="InterPro" id="IPR003656">
    <property type="entry name" value="Znf_BED"/>
</dbReference>
<evidence type="ECO:0000313" key="11">
    <source>
        <dbReference type="EMBL" id="KGO69067.1"/>
    </source>
</evidence>
<evidence type="ECO:0000256" key="9">
    <source>
        <dbReference type="SAM" id="MobiDB-lite"/>
    </source>
</evidence>
<dbReference type="EMBL" id="JQGA01001171">
    <property type="protein sequence ID" value="KGO69067.1"/>
    <property type="molecule type" value="Genomic_DNA"/>
</dbReference>
<feature type="compositionally biased region" description="Polar residues" evidence="9">
    <location>
        <begin position="27"/>
        <end position="50"/>
    </location>
</feature>
<keyword evidence="2" id="KW-0479">Metal-binding</keyword>
<accession>A0A0A2KMJ7</accession>
<keyword evidence="7" id="KW-0539">Nucleus</keyword>